<dbReference type="PANTHER" id="PTHR36884">
    <property type="entry name" value="FIP1[III]-LIKE PROTEIN"/>
    <property type="match status" value="1"/>
</dbReference>
<evidence type="ECO:0000256" key="5">
    <source>
        <dbReference type="SAM" id="MobiDB-lite"/>
    </source>
</evidence>
<reference evidence="8" key="4">
    <citation type="journal article" date="2018" name="Nat. Plants">
        <title>Whole-genome landscape of Medicago truncatula symbiotic genes.</title>
        <authorList>
            <person name="Pecrix Y."/>
            <person name="Gamas P."/>
            <person name="Carrere S."/>
        </authorList>
    </citation>
    <scope>NUCLEOTIDE SEQUENCE</scope>
    <source>
        <tissue evidence="8">Leaves</tissue>
    </source>
</reference>
<evidence type="ECO:0000256" key="3">
    <source>
        <dbReference type="ARBA" id="ARBA00022664"/>
    </source>
</evidence>
<reference evidence="7 10" key="1">
    <citation type="journal article" date="2011" name="Nature">
        <title>The Medicago genome provides insight into the evolution of rhizobial symbioses.</title>
        <authorList>
            <person name="Young N.D."/>
            <person name="Debelle F."/>
            <person name="Oldroyd G.E."/>
            <person name="Geurts R."/>
            <person name="Cannon S.B."/>
            <person name="Udvardi M.K."/>
            <person name="Benedito V.A."/>
            <person name="Mayer K.F."/>
            <person name="Gouzy J."/>
            <person name="Schoof H."/>
            <person name="Van de Peer Y."/>
            <person name="Proost S."/>
            <person name="Cook D.R."/>
            <person name="Meyers B.C."/>
            <person name="Spannagl M."/>
            <person name="Cheung F."/>
            <person name="De Mita S."/>
            <person name="Krishnakumar V."/>
            <person name="Gundlach H."/>
            <person name="Zhou S."/>
            <person name="Mudge J."/>
            <person name="Bharti A.K."/>
            <person name="Murray J.D."/>
            <person name="Naoumkina M.A."/>
            <person name="Rosen B."/>
            <person name="Silverstein K.A."/>
            <person name="Tang H."/>
            <person name="Rombauts S."/>
            <person name="Zhao P.X."/>
            <person name="Zhou P."/>
            <person name="Barbe V."/>
            <person name="Bardou P."/>
            <person name="Bechner M."/>
            <person name="Bellec A."/>
            <person name="Berger A."/>
            <person name="Berges H."/>
            <person name="Bidwell S."/>
            <person name="Bisseling T."/>
            <person name="Choisne N."/>
            <person name="Couloux A."/>
            <person name="Denny R."/>
            <person name="Deshpande S."/>
            <person name="Dai X."/>
            <person name="Doyle J.J."/>
            <person name="Dudez A.M."/>
            <person name="Farmer A.D."/>
            <person name="Fouteau S."/>
            <person name="Franken C."/>
            <person name="Gibelin C."/>
            <person name="Gish J."/>
            <person name="Goldstein S."/>
            <person name="Gonzalez A.J."/>
            <person name="Green P.J."/>
            <person name="Hallab A."/>
            <person name="Hartog M."/>
            <person name="Hua A."/>
            <person name="Humphray S.J."/>
            <person name="Jeong D.H."/>
            <person name="Jing Y."/>
            <person name="Jocker A."/>
            <person name="Kenton S.M."/>
            <person name="Kim D.J."/>
            <person name="Klee K."/>
            <person name="Lai H."/>
            <person name="Lang C."/>
            <person name="Lin S."/>
            <person name="Macmil S.L."/>
            <person name="Magdelenat G."/>
            <person name="Matthews L."/>
            <person name="McCorrison J."/>
            <person name="Monaghan E.L."/>
            <person name="Mun J.H."/>
            <person name="Najar F.Z."/>
            <person name="Nicholson C."/>
            <person name="Noirot C."/>
            <person name="O'Bleness M."/>
            <person name="Paule C.R."/>
            <person name="Poulain J."/>
            <person name="Prion F."/>
            <person name="Qin B."/>
            <person name="Qu C."/>
            <person name="Retzel E.F."/>
            <person name="Riddle C."/>
            <person name="Sallet E."/>
            <person name="Samain S."/>
            <person name="Samson N."/>
            <person name="Sanders I."/>
            <person name="Saurat O."/>
            <person name="Scarpelli C."/>
            <person name="Schiex T."/>
            <person name="Segurens B."/>
            <person name="Severin A.J."/>
            <person name="Sherrier D.J."/>
            <person name="Shi R."/>
            <person name="Sims S."/>
            <person name="Singer S.R."/>
            <person name="Sinharoy S."/>
            <person name="Sterck L."/>
            <person name="Viollet A."/>
            <person name="Wang B.B."/>
            <person name="Wang K."/>
            <person name="Wang M."/>
            <person name="Wang X."/>
            <person name="Warfsmann J."/>
            <person name="Weissenbach J."/>
            <person name="White D.D."/>
            <person name="White J.D."/>
            <person name="Wiley G.B."/>
            <person name="Wincker P."/>
            <person name="Xing Y."/>
            <person name="Yang L."/>
            <person name="Yao Z."/>
            <person name="Ying F."/>
            <person name="Zhai J."/>
            <person name="Zhou L."/>
            <person name="Zuber A."/>
            <person name="Denarie J."/>
            <person name="Dixon R.A."/>
            <person name="May G.D."/>
            <person name="Schwartz D.C."/>
            <person name="Rogers J."/>
            <person name="Quetier F."/>
            <person name="Town C.D."/>
            <person name="Roe B.A."/>
        </authorList>
    </citation>
    <scope>NUCLEOTIDE SEQUENCE [LARGE SCALE GENOMIC DNA]</scope>
    <source>
        <strain evidence="7">A17</strain>
        <strain evidence="9 10">cv. Jemalong A17</strain>
    </source>
</reference>
<feature type="compositionally biased region" description="Basic and acidic residues" evidence="5">
    <location>
        <begin position="325"/>
        <end position="340"/>
    </location>
</feature>
<evidence type="ECO:0000259" key="6">
    <source>
        <dbReference type="Pfam" id="PF05182"/>
    </source>
</evidence>
<feature type="compositionally biased region" description="Low complexity" evidence="5">
    <location>
        <begin position="314"/>
        <end position="324"/>
    </location>
</feature>
<comment type="subcellular location">
    <subcellularLocation>
        <location evidence="1">Nucleus</location>
    </subcellularLocation>
</comment>
<dbReference type="PaxDb" id="3880-AES91970"/>
<dbReference type="OrthoDB" id="1917198at2759"/>
<dbReference type="Proteomes" id="UP000002051">
    <property type="component" value="Chromosome 4"/>
</dbReference>
<dbReference type="EnsemblPlants" id="AES91970">
    <property type="protein sequence ID" value="AES91970"/>
    <property type="gene ID" value="MTR_4g122070"/>
</dbReference>
<feature type="domain" description="Pre-mRNA polyadenylation factor Fip1" evidence="6">
    <location>
        <begin position="189"/>
        <end position="228"/>
    </location>
</feature>
<dbReference type="STRING" id="3880.G7JNW3"/>
<keyword evidence="10" id="KW-1185">Reference proteome</keyword>
<name>G7JNW3_MEDTR</name>
<feature type="region of interest" description="Disordered" evidence="5">
    <location>
        <begin position="312"/>
        <end position="371"/>
    </location>
</feature>
<reference evidence="7 10" key="2">
    <citation type="journal article" date="2014" name="BMC Genomics">
        <title>An improved genome release (version Mt4.0) for the model legume Medicago truncatula.</title>
        <authorList>
            <person name="Tang H."/>
            <person name="Krishnakumar V."/>
            <person name="Bidwell S."/>
            <person name="Rosen B."/>
            <person name="Chan A."/>
            <person name="Zhou S."/>
            <person name="Gentzbittel L."/>
            <person name="Childs K.L."/>
            <person name="Yandell M."/>
            <person name="Gundlach H."/>
            <person name="Mayer K.F."/>
            <person name="Schwartz D.C."/>
            <person name="Town C.D."/>
        </authorList>
    </citation>
    <scope>GENOME REANNOTATION</scope>
    <source>
        <strain evidence="9 10">cv. Jemalong A17</strain>
    </source>
</reference>
<dbReference type="OMA" id="SWKEYCN"/>
<dbReference type="Pfam" id="PF05182">
    <property type="entry name" value="Fip1"/>
    <property type="match status" value="1"/>
</dbReference>
<dbReference type="Gramene" id="rna27178">
    <property type="protein sequence ID" value="RHN64366.1"/>
    <property type="gene ID" value="gene27178"/>
</dbReference>
<feature type="region of interest" description="Disordered" evidence="5">
    <location>
        <begin position="465"/>
        <end position="521"/>
    </location>
</feature>
<evidence type="ECO:0000313" key="8">
    <source>
        <dbReference type="EMBL" id="RHN64366.1"/>
    </source>
</evidence>
<dbReference type="EMBL" id="CM001220">
    <property type="protein sequence ID" value="AES91970.1"/>
    <property type="molecule type" value="Genomic_DNA"/>
</dbReference>
<keyword evidence="3" id="KW-0507">mRNA processing</keyword>
<dbReference type="HOGENOM" id="CLU_007083_0_0_1"/>
<dbReference type="GO" id="GO:0005634">
    <property type="term" value="C:nucleus"/>
    <property type="evidence" value="ECO:0007669"/>
    <property type="project" value="UniProtKB-SubCell"/>
</dbReference>
<organism evidence="7 10">
    <name type="scientific">Medicago truncatula</name>
    <name type="common">Barrel medic</name>
    <name type="synonym">Medicago tribuloides</name>
    <dbReference type="NCBI Taxonomy" id="3880"/>
    <lineage>
        <taxon>Eukaryota</taxon>
        <taxon>Viridiplantae</taxon>
        <taxon>Streptophyta</taxon>
        <taxon>Embryophyta</taxon>
        <taxon>Tracheophyta</taxon>
        <taxon>Spermatophyta</taxon>
        <taxon>Magnoliopsida</taxon>
        <taxon>eudicotyledons</taxon>
        <taxon>Gunneridae</taxon>
        <taxon>Pentapetalae</taxon>
        <taxon>rosids</taxon>
        <taxon>fabids</taxon>
        <taxon>Fabales</taxon>
        <taxon>Fabaceae</taxon>
        <taxon>Papilionoideae</taxon>
        <taxon>50 kb inversion clade</taxon>
        <taxon>NPAAA clade</taxon>
        <taxon>Hologalegina</taxon>
        <taxon>IRL clade</taxon>
        <taxon>Trifolieae</taxon>
        <taxon>Medicago</taxon>
    </lineage>
</organism>
<dbReference type="AlphaFoldDB" id="G7JNW3"/>
<protein>
    <submittedName>
        <fullName evidence="7">Fip1 motif protein</fullName>
    </submittedName>
    <submittedName>
        <fullName evidence="8">Putative pre-mRNA polyadenylation factor Fip1</fullName>
    </submittedName>
</protein>
<feature type="compositionally biased region" description="Polar residues" evidence="5">
    <location>
        <begin position="465"/>
        <end position="482"/>
    </location>
</feature>
<feature type="compositionally biased region" description="Acidic residues" evidence="5">
    <location>
        <begin position="1"/>
        <end position="13"/>
    </location>
</feature>
<evidence type="ECO:0000313" key="7">
    <source>
        <dbReference type="EMBL" id="AES91970.1"/>
    </source>
</evidence>
<evidence type="ECO:0000313" key="9">
    <source>
        <dbReference type="EnsemblPlants" id="AES91970"/>
    </source>
</evidence>
<comment type="similarity">
    <text evidence="2">Belongs to the FIP1 family.</text>
</comment>
<keyword evidence="4" id="KW-0539">Nucleus</keyword>
<dbReference type="eggNOG" id="KOG1049">
    <property type="taxonomic scope" value="Eukaryota"/>
</dbReference>
<dbReference type="GO" id="GO:0006397">
    <property type="term" value="P:mRNA processing"/>
    <property type="evidence" value="ECO:0007669"/>
    <property type="project" value="UniProtKB-KW"/>
</dbReference>
<accession>G7JNW3</accession>
<dbReference type="Proteomes" id="UP000265566">
    <property type="component" value="Chromosome 4"/>
</dbReference>
<dbReference type="KEGG" id="mtr:11413208"/>
<gene>
    <name evidence="9" type="primary">11413208</name>
    <name evidence="7" type="ordered locus">MTR_4g122070</name>
    <name evidence="8" type="ORF">MtrunA17_Chr4g0068351</name>
</gene>
<feature type="region of interest" description="Disordered" evidence="5">
    <location>
        <begin position="1"/>
        <end position="68"/>
    </location>
</feature>
<evidence type="ECO:0000256" key="1">
    <source>
        <dbReference type="ARBA" id="ARBA00004123"/>
    </source>
</evidence>
<dbReference type="PANTHER" id="PTHR36884:SF4">
    <property type="entry name" value="FIP1[III]-LIKE PROTEIN"/>
    <property type="match status" value="1"/>
</dbReference>
<evidence type="ECO:0000256" key="2">
    <source>
        <dbReference type="ARBA" id="ARBA00007459"/>
    </source>
</evidence>
<dbReference type="InterPro" id="IPR044976">
    <property type="entry name" value="FIPS5/FIPS3-like"/>
</dbReference>
<sequence>MEQDDFINDDDFGELYADLQVLATPPPPSPSPQQHQQHHDNDDDGGSGGGGGDSNNNDDTESEDGLNIVLNDDDCPIPCVEDVVHREGLENNQEECIDQEQQFVSSDAHCGQSSKICVRGGYGSQFFRSKFMKTQGSMFVNNMMANKSTLLTKDCSSFTQGRGDSFQNHKSTSSYFAGSFLPWHWKIYDVNIDKFEEKPWRIPGADITDYFNFGLNENTWKQYCSSLASTQEQFDQPVSGSLLSHSSKCEVPMGRAIQVGDSVVDRQPSVDVRRPRSIDSDVIIQINVHGSSDNNSGSVKCNVLDSSEERELISGVNRSKSNSSSEHDVLSNKQLEDAKQSELSSGQERNDLIPDVVKIQNPDEEDRYSEDGKVLEEEIKTEGRVCIDTCSEDPGWSEPELSLGDQELSLTSYSDNDSEGTEDSLHVYNERNHSPLRSHLVSSDIGLKESLPLYEKTSKNISVNRKPVNTSYYSRNKGSVQQDQRHQSGRHMPGSKLQKHTENDNNVSHIPRSSGRNLSPRCHQFVKNRSDERLQYFGSRERKDLPYDWETKQSCYYGTDRNVDDLDQAVYSEYSDRENEDRFREDRNQYIRKSGDKREYFFERRTLIKYNEDDDWDPASRKLYLDDDLSLLSYRESRQFHSRHSSFPAKDREAQRQIMHHRRHFKDRNCDSDQWFDDEFEFLNKIYRTPSSFAEREMESLNNRHEEQFLQIDRAQERYTGRGRHPDRVSLDVDTPWSGRTEDEFPKYAHNQNSYFKYQRQSYTDSARNYMHRENDSFREHETHNHATNRGNDWQCGYTDAAEDEGCTTSPVDECEFYPLPYEVSHWTNNDNIVWNHDDLHPEDDAIFYEEPPMHERHARHRSLHARVQRNDIKLQQHQLNFSRRGGDIFIKRSSKVMSRDHSHPTVLRYKKSGALINREGKSAKGSRLMRNDTLQNVDRGIAEKRKALVGFDDSRKKAIKLDVSKSQCVDQNKKLLQNLSDKGQKEGLDVEEGEIVTEEPSVEVSVSRRDVSEGATLAENVKKKISQNGNNSEPQIDNLDSQKILDTLAKMEKRRERFKQPIGMNKEAVKQPISLNNEVVKSLKLNTNSAVDIGEMKQQRPVRKRRWNG</sequence>
<evidence type="ECO:0000313" key="10">
    <source>
        <dbReference type="Proteomes" id="UP000002051"/>
    </source>
</evidence>
<dbReference type="InterPro" id="IPR007854">
    <property type="entry name" value="Fip1_dom"/>
</dbReference>
<evidence type="ECO:0000256" key="4">
    <source>
        <dbReference type="ARBA" id="ARBA00023242"/>
    </source>
</evidence>
<dbReference type="EMBL" id="PSQE01000004">
    <property type="protein sequence ID" value="RHN64366.1"/>
    <property type="molecule type" value="Genomic_DNA"/>
</dbReference>
<proteinExistence type="inferred from homology"/>
<reference evidence="9" key="3">
    <citation type="submission" date="2015-04" db="UniProtKB">
        <authorList>
            <consortium name="EnsemblPlants"/>
        </authorList>
    </citation>
    <scope>IDENTIFICATION</scope>
    <source>
        <strain evidence="9">cv. Jemalong A17</strain>
    </source>
</reference>